<dbReference type="GO" id="GO:0016763">
    <property type="term" value="F:pentosyltransferase activity"/>
    <property type="evidence" value="ECO:0007669"/>
    <property type="project" value="TreeGrafter"/>
</dbReference>
<reference evidence="10 11" key="1">
    <citation type="journal article" date="2016" name="Nat. Commun.">
        <title>Thousands of microbial genomes shed light on interconnected biogeochemical processes in an aquifer system.</title>
        <authorList>
            <person name="Anantharaman K."/>
            <person name="Brown C.T."/>
            <person name="Hug L.A."/>
            <person name="Sharon I."/>
            <person name="Castelle C.J."/>
            <person name="Probst A.J."/>
            <person name="Thomas B.C."/>
            <person name="Singh A."/>
            <person name="Wilkins M.J."/>
            <person name="Karaoz U."/>
            <person name="Brodie E.L."/>
            <person name="Williams K.H."/>
            <person name="Hubbard S.S."/>
            <person name="Banfield J.F."/>
        </authorList>
    </citation>
    <scope>NUCLEOTIDE SEQUENCE [LARGE SCALE GENOMIC DNA]</scope>
</reference>
<dbReference type="InterPro" id="IPR038731">
    <property type="entry name" value="RgtA/B/C-like"/>
</dbReference>
<keyword evidence="2" id="KW-1003">Cell membrane</keyword>
<comment type="caution">
    <text evidence="10">The sequence shown here is derived from an EMBL/GenBank/DDBJ whole genome shotgun (WGS) entry which is preliminary data.</text>
</comment>
<evidence type="ECO:0000256" key="8">
    <source>
        <dbReference type="SAM" id="Phobius"/>
    </source>
</evidence>
<accession>A0A1F8ATN1</accession>
<feature type="transmembrane region" description="Helical" evidence="8">
    <location>
        <begin position="97"/>
        <end position="114"/>
    </location>
</feature>
<evidence type="ECO:0000256" key="7">
    <source>
        <dbReference type="ARBA" id="ARBA00023136"/>
    </source>
</evidence>
<keyword evidence="6 8" id="KW-1133">Transmembrane helix</keyword>
<dbReference type="InterPro" id="IPR050297">
    <property type="entry name" value="LipidA_mod_glycosyltrf_83"/>
</dbReference>
<feature type="domain" description="Glycosyltransferase RgtA/B/C/D-like" evidence="9">
    <location>
        <begin position="74"/>
        <end position="233"/>
    </location>
</feature>
<dbReference type="PANTHER" id="PTHR33908:SF3">
    <property type="entry name" value="UNDECAPRENYL PHOSPHATE-ALPHA-4-AMINO-4-DEOXY-L-ARABINOSE ARABINOSYL TRANSFERASE"/>
    <property type="match status" value="1"/>
</dbReference>
<evidence type="ECO:0000256" key="4">
    <source>
        <dbReference type="ARBA" id="ARBA00022679"/>
    </source>
</evidence>
<dbReference type="GO" id="GO:0009103">
    <property type="term" value="P:lipopolysaccharide biosynthetic process"/>
    <property type="evidence" value="ECO:0007669"/>
    <property type="project" value="UniProtKB-ARBA"/>
</dbReference>
<feature type="transmembrane region" description="Helical" evidence="8">
    <location>
        <begin position="188"/>
        <end position="206"/>
    </location>
</feature>
<proteinExistence type="predicted"/>
<organism evidence="10 11">
    <name type="scientific">Candidatus Woesebacteria bacterium RIFCSPHIGHO2_12_FULL_41_24</name>
    <dbReference type="NCBI Taxonomy" id="1802510"/>
    <lineage>
        <taxon>Bacteria</taxon>
        <taxon>Candidatus Woeseibacteriota</taxon>
    </lineage>
</organism>
<feature type="transmembrane region" description="Helical" evidence="8">
    <location>
        <begin position="150"/>
        <end position="168"/>
    </location>
</feature>
<evidence type="ECO:0000256" key="6">
    <source>
        <dbReference type="ARBA" id="ARBA00022989"/>
    </source>
</evidence>
<keyword evidence="7 8" id="KW-0472">Membrane</keyword>
<dbReference type="GO" id="GO:0005886">
    <property type="term" value="C:plasma membrane"/>
    <property type="evidence" value="ECO:0007669"/>
    <property type="project" value="UniProtKB-SubCell"/>
</dbReference>
<feature type="transmembrane region" description="Helical" evidence="8">
    <location>
        <begin position="360"/>
        <end position="378"/>
    </location>
</feature>
<evidence type="ECO:0000256" key="2">
    <source>
        <dbReference type="ARBA" id="ARBA00022475"/>
    </source>
</evidence>
<feature type="transmembrane region" description="Helical" evidence="8">
    <location>
        <begin position="218"/>
        <end position="242"/>
    </location>
</feature>
<feature type="transmembrane region" description="Helical" evidence="8">
    <location>
        <begin position="385"/>
        <end position="405"/>
    </location>
</feature>
<name>A0A1F8ATN1_9BACT</name>
<gene>
    <name evidence="10" type="ORF">A3E44_04205</name>
</gene>
<evidence type="ECO:0000256" key="5">
    <source>
        <dbReference type="ARBA" id="ARBA00022692"/>
    </source>
</evidence>
<evidence type="ECO:0000259" key="9">
    <source>
        <dbReference type="Pfam" id="PF13231"/>
    </source>
</evidence>
<dbReference type="Pfam" id="PF13231">
    <property type="entry name" value="PMT_2"/>
    <property type="match status" value="1"/>
</dbReference>
<feature type="transmembrane region" description="Helical" evidence="8">
    <location>
        <begin position="72"/>
        <end position="90"/>
    </location>
</feature>
<dbReference type="GO" id="GO:0010041">
    <property type="term" value="P:response to iron(III) ion"/>
    <property type="evidence" value="ECO:0007669"/>
    <property type="project" value="TreeGrafter"/>
</dbReference>
<evidence type="ECO:0000313" key="10">
    <source>
        <dbReference type="EMBL" id="OGM55094.1"/>
    </source>
</evidence>
<feature type="transmembrane region" description="Helical" evidence="8">
    <location>
        <begin position="308"/>
        <end position="325"/>
    </location>
</feature>
<dbReference type="Proteomes" id="UP000178603">
    <property type="component" value="Unassembled WGS sequence"/>
</dbReference>
<keyword evidence="5 8" id="KW-0812">Transmembrane</keyword>
<protein>
    <recommendedName>
        <fullName evidence="9">Glycosyltransferase RgtA/B/C/D-like domain-containing protein</fullName>
    </recommendedName>
</protein>
<keyword evidence="3" id="KW-0328">Glycosyltransferase</keyword>
<feature type="transmembrane region" description="Helical" evidence="8">
    <location>
        <begin position="12"/>
        <end position="30"/>
    </location>
</feature>
<evidence type="ECO:0000256" key="3">
    <source>
        <dbReference type="ARBA" id="ARBA00022676"/>
    </source>
</evidence>
<feature type="transmembrane region" description="Helical" evidence="8">
    <location>
        <begin position="126"/>
        <end position="143"/>
    </location>
</feature>
<keyword evidence="4" id="KW-0808">Transferase</keyword>
<dbReference type="EMBL" id="MGGW01000005">
    <property type="protein sequence ID" value="OGM55094.1"/>
    <property type="molecule type" value="Genomic_DNA"/>
</dbReference>
<comment type="subcellular location">
    <subcellularLocation>
        <location evidence="1">Cell membrane</location>
        <topology evidence="1">Multi-pass membrane protein</topology>
    </subcellularLocation>
</comment>
<dbReference type="PANTHER" id="PTHR33908">
    <property type="entry name" value="MANNOSYLTRANSFERASE YKCB-RELATED"/>
    <property type="match status" value="1"/>
</dbReference>
<dbReference type="AlphaFoldDB" id="A0A1F8ATN1"/>
<feature type="transmembrane region" description="Helical" evidence="8">
    <location>
        <begin position="337"/>
        <end position="354"/>
    </location>
</feature>
<sequence length="551" mass="62581">MQSIKFTKIEPVLLLVIVTLGAFLYLHKLGETPPGLYLDEAGTGYNAYSLLKTGKDEYGMAFPAAMRLFGSYTPPLHIYLSIPLITLFGLKVFSVRLLSAICGVLAIPVIFLIIKELQITKSKFTPLLSSLFFTITPWAVFYSRMGYEQNLAFLFLAFSALLIVKSLKKPKLLALAIPVLSLATYADYAQRFLAPIFLAGSLVLFWKKLLNKKYIKYAIIGGVVAFFIQLPNLTLLNTASFYTKTDHFYSEVIKAQAEKINHFLPPAIAVPLAFVREFTSKTATYYSPRSLFFLPDPDPQRSTPELSVFYPWMVIPYLIGLYFLWKTKKAPSSKLIFFLLLLTPLPGTLTHEPFHVQRTLGLLLPTTLVIAIGIDKLINAKRIKFWLPVALFFLGTSLILLWRSYFVLLPQERAVIWGYGYPHLAQIIKDNPDKVYVIDQSKRPKPQDIAYIQLAFYLNLPPEKLQAYYGNEVTGGYYTKTEVTFTHKFANIETKPIDWGEAVWRDVILVGDLVAISDPEVKLHNLTQVFEIKDPNNQIIYRGFQTNPKPK</sequence>
<evidence type="ECO:0000313" key="11">
    <source>
        <dbReference type="Proteomes" id="UP000178603"/>
    </source>
</evidence>
<evidence type="ECO:0000256" key="1">
    <source>
        <dbReference type="ARBA" id="ARBA00004651"/>
    </source>
</evidence>